<comment type="pathway">
    <text evidence="1">Amino-acid biosynthesis; L-methionine biosynthesis via salvage pathway; S-methyl-5-thio-alpha-D-ribose 1-phosphate from S-methyl-5'-thioadenosine (hydrolase route): step 1/2.</text>
</comment>
<dbReference type="SUPFAM" id="SSF53167">
    <property type="entry name" value="Purine and uridine phosphorylases"/>
    <property type="match status" value="1"/>
</dbReference>
<keyword evidence="3" id="KW-0028">Amino-acid biosynthesis</keyword>
<comment type="caution">
    <text evidence="7">The sequence shown here is derived from an EMBL/GenBank/DDBJ whole genome shotgun (WGS) entry which is preliminary data.</text>
</comment>
<dbReference type="GO" id="GO:0009164">
    <property type="term" value="P:nucleoside catabolic process"/>
    <property type="evidence" value="ECO:0007669"/>
    <property type="project" value="InterPro"/>
</dbReference>
<evidence type="ECO:0000256" key="2">
    <source>
        <dbReference type="ARBA" id="ARBA00011974"/>
    </source>
</evidence>
<evidence type="ECO:0000259" key="6">
    <source>
        <dbReference type="Pfam" id="PF01048"/>
    </source>
</evidence>
<dbReference type="EC" id="3.2.2.9" evidence="2"/>
<protein>
    <recommendedName>
        <fullName evidence="2">adenosylhomocysteine nucleosidase</fullName>
        <ecNumber evidence="2">3.2.2.9</ecNumber>
    </recommendedName>
</protein>
<evidence type="ECO:0000256" key="1">
    <source>
        <dbReference type="ARBA" id="ARBA00004945"/>
    </source>
</evidence>
<dbReference type="NCBIfam" id="TIGR01704">
    <property type="entry name" value="MTA_SAH-Nsdase"/>
    <property type="match status" value="1"/>
</dbReference>
<dbReference type="CDD" id="cd09008">
    <property type="entry name" value="MTAN"/>
    <property type="match status" value="1"/>
</dbReference>
<name>R6TMU2_9BACT</name>
<dbReference type="PANTHER" id="PTHR46832">
    <property type="entry name" value="5'-METHYLTHIOADENOSINE/S-ADENOSYLHOMOCYSTEINE NUCLEOSIDASE"/>
    <property type="match status" value="1"/>
</dbReference>
<keyword evidence="5" id="KW-0486">Methionine biosynthesis</keyword>
<dbReference type="GO" id="GO:0008930">
    <property type="term" value="F:methylthioadenosine nucleosidase activity"/>
    <property type="evidence" value="ECO:0007669"/>
    <property type="project" value="InterPro"/>
</dbReference>
<evidence type="ECO:0000313" key="7">
    <source>
        <dbReference type="EMBL" id="CDC74758.1"/>
    </source>
</evidence>
<keyword evidence="4 8" id="KW-0378">Hydrolase</keyword>
<dbReference type="EMBL" id="CBFW010000248">
    <property type="protein sequence ID" value="CDC74758.1"/>
    <property type="molecule type" value="Genomic_DNA"/>
</dbReference>
<reference evidence="8 10" key="2">
    <citation type="submission" date="2022-03" db="EMBL/GenBank/DDBJ databases">
        <title>Metagenome-assembled genomes from swine fecal metagenomes.</title>
        <authorList>
            <person name="Holman D.B."/>
            <person name="Kommadath A."/>
        </authorList>
    </citation>
    <scope>NUCLEOTIDE SEQUENCE [LARGE SCALE GENOMIC DNA]</scope>
    <source>
        <strain evidence="8">SUG147</strain>
    </source>
</reference>
<accession>R6TMU2</accession>
<dbReference type="NCBIfam" id="NF004079">
    <property type="entry name" value="PRK05584.1"/>
    <property type="match status" value="1"/>
</dbReference>
<dbReference type="PANTHER" id="PTHR46832:SF1">
    <property type="entry name" value="5'-METHYLTHIOADENOSINE_S-ADENOSYLHOMOCYSTEINE NUCLEOSIDASE"/>
    <property type="match status" value="1"/>
</dbReference>
<dbReference type="InterPro" id="IPR010049">
    <property type="entry name" value="MTA_SAH_Nsdase"/>
</dbReference>
<dbReference type="Gene3D" id="3.40.50.1580">
    <property type="entry name" value="Nucleoside phosphorylase domain"/>
    <property type="match status" value="1"/>
</dbReference>
<organism evidence="7 9">
    <name type="scientific">Candidatus Colimorpha enterica</name>
    <dbReference type="NCBI Taxonomy" id="3083063"/>
    <lineage>
        <taxon>Bacteria</taxon>
        <taxon>Pseudomonadati</taxon>
        <taxon>Bacteroidota</taxon>
        <taxon>Bacteroidia</taxon>
        <taxon>Bacteroidales</taxon>
        <taxon>Candidatus Colimorpha</taxon>
    </lineage>
</organism>
<evidence type="ECO:0000313" key="9">
    <source>
        <dbReference type="Proteomes" id="UP000017938"/>
    </source>
</evidence>
<dbReference type="AlphaFoldDB" id="R6TMU2"/>
<dbReference type="GO" id="GO:0005829">
    <property type="term" value="C:cytosol"/>
    <property type="evidence" value="ECO:0007669"/>
    <property type="project" value="TreeGrafter"/>
</dbReference>
<evidence type="ECO:0000313" key="8">
    <source>
        <dbReference type="EMBL" id="MCI5755570.1"/>
    </source>
</evidence>
<evidence type="ECO:0000313" key="10">
    <source>
        <dbReference type="Proteomes" id="UP001139365"/>
    </source>
</evidence>
<feature type="domain" description="Nucleoside phosphorylase" evidence="6">
    <location>
        <begin position="7"/>
        <end position="231"/>
    </location>
</feature>
<dbReference type="UniPathway" id="UPA00904">
    <property type="reaction ID" value="UER00871"/>
</dbReference>
<dbReference type="Pfam" id="PF01048">
    <property type="entry name" value="PNP_UDP_1"/>
    <property type="match status" value="1"/>
</dbReference>
<proteinExistence type="predicted"/>
<reference evidence="7" key="1">
    <citation type="submission" date="2012-11" db="EMBL/GenBank/DDBJ databases">
        <title>Dependencies among metagenomic species, viruses, plasmids and units of genetic variation.</title>
        <authorList>
            <person name="Nielsen H.B."/>
            <person name="Almeida M."/>
            <person name="Juncker A.S."/>
            <person name="Rasmussen S."/>
            <person name="Li J."/>
            <person name="Sunagawa S."/>
            <person name="Plichta D."/>
            <person name="Gautier L."/>
            <person name="Le Chatelier E."/>
            <person name="Peletier E."/>
            <person name="Bonde I."/>
            <person name="Nielsen T."/>
            <person name="Manichanh C."/>
            <person name="Arumugam M."/>
            <person name="Batto J."/>
            <person name="Santos M.B.Q.D."/>
            <person name="Blom N."/>
            <person name="Borruel N."/>
            <person name="Burgdorf K.S."/>
            <person name="Boumezbeur F."/>
            <person name="Casellas F."/>
            <person name="Dore J."/>
            <person name="Guarner F."/>
            <person name="Hansen T."/>
            <person name="Hildebrand F."/>
            <person name="Kaas R.S."/>
            <person name="Kennedy S."/>
            <person name="Kristiansen K."/>
            <person name="Kultima J.R."/>
            <person name="Leonard P."/>
            <person name="Levenez F."/>
            <person name="Lund O."/>
            <person name="Moumen B."/>
            <person name="Le Paslier D."/>
            <person name="Pons N."/>
            <person name="Pedersen O."/>
            <person name="Prifti E."/>
            <person name="Qin J."/>
            <person name="Raes J."/>
            <person name="Tap J."/>
            <person name="Tims S."/>
            <person name="Ussery D.W."/>
            <person name="Yamada T."/>
            <person name="MetaHit consortium"/>
            <person name="Renault P."/>
            <person name="Sicheritz-Ponten T."/>
            <person name="Bork P."/>
            <person name="Wang J."/>
            <person name="Brunak S."/>
            <person name="Ehrlich S.D."/>
        </authorList>
    </citation>
    <scope>NUCLEOTIDE SEQUENCE [LARGE SCALE GENOMIC DNA]</scope>
</reference>
<gene>
    <name evidence="7" type="ORF">BN580_01612</name>
    <name evidence="8" type="ORF">MR241_04675</name>
</gene>
<dbReference type="GO" id="GO:0008782">
    <property type="term" value="F:adenosylhomocysteine nucleosidase activity"/>
    <property type="evidence" value="ECO:0007669"/>
    <property type="project" value="UniProtKB-EC"/>
</dbReference>
<dbReference type="InterPro" id="IPR035994">
    <property type="entry name" value="Nucleoside_phosphorylase_sf"/>
</dbReference>
<dbReference type="InterPro" id="IPR000845">
    <property type="entry name" value="Nucleoside_phosphorylase_d"/>
</dbReference>
<keyword evidence="8" id="KW-0326">Glycosidase</keyword>
<evidence type="ECO:0000256" key="3">
    <source>
        <dbReference type="ARBA" id="ARBA00022605"/>
    </source>
</evidence>
<sequence length="238" mass="24545">MTGKTKTVGIIAAMKTEAERIISAMDNTSVKIISGMVFTSGEISGVRCAVAVSGIGKVFAAVCAQTMILEYSPDVIINTGVAGTLTDRLSIGDIIVAGRTVQHDMDTSALGDPVGMISGINIVYLPCDAGFSEVLLSAAEKSGANCISGTVASGDRFVCDSGDRKRISDLFGASACEMEGAAIAQVCYINGTPCCVMRAISDGGDEDAQTDYPTFAKMAAERGANVVIDAVKSLFDGR</sequence>
<dbReference type="STRING" id="1263015.BN580_01612"/>
<dbReference type="GO" id="GO:0019284">
    <property type="term" value="P:L-methionine salvage from S-adenosylmethionine"/>
    <property type="evidence" value="ECO:0007669"/>
    <property type="project" value="TreeGrafter"/>
</dbReference>
<dbReference type="Proteomes" id="UP001139365">
    <property type="component" value="Unassembled WGS sequence"/>
</dbReference>
<evidence type="ECO:0000256" key="4">
    <source>
        <dbReference type="ARBA" id="ARBA00022801"/>
    </source>
</evidence>
<evidence type="ECO:0000256" key="5">
    <source>
        <dbReference type="ARBA" id="ARBA00023167"/>
    </source>
</evidence>
<dbReference type="Proteomes" id="UP000017938">
    <property type="component" value="Unassembled WGS sequence"/>
</dbReference>
<dbReference type="GO" id="GO:0019509">
    <property type="term" value="P:L-methionine salvage from methylthioadenosine"/>
    <property type="evidence" value="ECO:0007669"/>
    <property type="project" value="UniProtKB-UniPathway"/>
</dbReference>
<dbReference type="EMBL" id="JALEMU010000071">
    <property type="protein sequence ID" value="MCI5755570.1"/>
    <property type="molecule type" value="Genomic_DNA"/>
</dbReference>